<dbReference type="PANTHER" id="PTHR43649">
    <property type="entry name" value="ARABINOSE-BINDING PROTEIN-RELATED"/>
    <property type="match status" value="1"/>
</dbReference>
<keyword evidence="4" id="KW-0732">Signal</keyword>
<keyword evidence="3" id="KW-0574">Periplasm</keyword>
<keyword evidence="6" id="KW-1185">Reference proteome</keyword>
<dbReference type="PANTHER" id="PTHR43649:SF11">
    <property type="entry name" value="ABC TRANSPORTER SUBSTRATE-BINDING PROTEIN YESO-RELATED"/>
    <property type="match status" value="1"/>
</dbReference>
<dbReference type="PROSITE" id="PS51318">
    <property type="entry name" value="TAT"/>
    <property type="match status" value="1"/>
</dbReference>
<name>A0A918S5M3_9HYPH</name>
<evidence type="ECO:0000313" key="6">
    <source>
        <dbReference type="Proteomes" id="UP000646579"/>
    </source>
</evidence>
<protein>
    <submittedName>
        <fullName evidence="5">ABC transporter ATP-binding protein</fullName>
    </submittedName>
</protein>
<comment type="caution">
    <text evidence="5">The sequence shown here is derived from an EMBL/GenBank/DDBJ whole genome shotgun (WGS) entry which is preliminary data.</text>
</comment>
<dbReference type="RefSeq" id="WP_189425184.1">
    <property type="nucleotide sequence ID" value="NZ_BMZE01000002.1"/>
</dbReference>
<sequence>MNITMRRRQFLMSCSALLAAGHLSPALAQDARLRLIFWGGQNRADRTYAVLDAYEAEHGVTIDGEFLSFSDYWAKVATQTAAGEAPDVLQMDGAGRYVAEYASRGAIAELDEFVGDVLKLNDFDVDQLEAGRVDGKLYAISLGANAAGLIANTSKFQQAGIELPGQQTTYDDLWDMREAFAAAGEDIAVITDASGSWSALENWLRQRGKSLYTAEGRMGFSVEDAAEWFALWQRMRDDGVCLSAELQALDTSPATSALTTGKVAMAAEFSNLLVAYQALNSDKLVLTNLPRIATDAPGGHYRRPSMFFSVSNNSSDKEAAARFVSYFVNDIEANRILNAERGIPCSAAVREGIASSMDEAGRAAVEYVGGLGPLLSPPPVTSPSGAGEINESILVLTSQEVAFGARSPEDAGAALVSAGNEALDRAG</sequence>
<dbReference type="InterPro" id="IPR006059">
    <property type="entry name" value="SBP"/>
</dbReference>
<gene>
    <name evidence="5" type="ORF">GCM10007989_16620</name>
</gene>
<evidence type="ECO:0000256" key="2">
    <source>
        <dbReference type="ARBA" id="ARBA00008520"/>
    </source>
</evidence>
<dbReference type="InterPro" id="IPR050490">
    <property type="entry name" value="Bact_solute-bd_prot1"/>
</dbReference>
<evidence type="ECO:0000313" key="5">
    <source>
        <dbReference type="EMBL" id="GHA21947.1"/>
    </source>
</evidence>
<dbReference type="Pfam" id="PF13416">
    <property type="entry name" value="SBP_bac_8"/>
    <property type="match status" value="1"/>
</dbReference>
<reference evidence="5" key="1">
    <citation type="journal article" date="2014" name="Int. J. Syst. Evol. Microbiol.">
        <title>Complete genome sequence of Corynebacterium casei LMG S-19264T (=DSM 44701T), isolated from a smear-ripened cheese.</title>
        <authorList>
            <consortium name="US DOE Joint Genome Institute (JGI-PGF)"/>
            <person name="Walter F."/>
            <person name="Albersmeier A."/>
            <person name="Kalinowski J."/>
            <person name="Ruckert C."/>
        </authorList>
    </citation>
    <scope>NUCLEOTIDE SEQUENCE</scope>
    <source>
        <strain evidence="5">KCTC 32437</strain>
    </source>
</reference>
<organism evidence="5 6">
    <name type="scientific">Devosia pacifica</name>
    <dbReference type="NCBI Taxonomy" id="1335967"/>
    <lineage>
        <taxon>Bacteria</taxon>
        <taxon>Pseudomonadati</taxon>
        <taxon>Pseudomonadota</taxon>
        <taxon>Alphaproteobacteria</taxon>
        <taxon>Hyphomicrobiales</taxon>
        <taxon>Devosiaceae</taxon>
        <taxon>Devosia</taxon>
    </lineage>
</organism>
<evidence type="ECO:0000256" key="1">
    <source>
        <dbReference type="ARBA" id="ARBA00004418"/>
    </source>
</evidence>
<dbReference type="GO" id="GO:0042597">
    <property type="term" value="C:periplasmic space"/>
    <property type="evidence" value="ECO:0007669"/>
    <property type="project" value="UniProtKB-SubCell"/>
</dbReference>
<dbReference type="SUPFAM" id="SSF53850">
    <property type="entry name" value="Periplasmic binding protein-like II"/>
    <property type="match status" value="1"/>
</dbReference>
<dbReference type="InterPro" id="IPR006311">
    <property type="entry name" value="TAT_signal"/>
</dbReference>
<comment type="similarity">
    <text evidence="2">Belongs to the bacterial solute-binding protein 1 family.</text>
</comment>
<dbReference type="GO" id="GO:0005524">
    <property type="term" value="F:ATP binding"/>
    <property type="evidence" value="ECO:0007669"/>
    <property type="project" value="UniProtKB-KW"/>
</dbReference>
<comment type="subcellular location">
    <subcellularLocation>
        <location evidence="1">Periplasm</location>
    </subcellularLocation>
</comment>
<reference evidence="5" key="2">
    <citation type="submission" date="2020-09" db="EMBL/GenBank/DDBJ databases">
        <authorList>
            <person name="Sun Q."/>
            <person name="Kim S."/>
        </authorList>
    </citation>
    <scope>NUCLEOTIDE SEQUENCE</scope>
    <source>
        <strain evidence="5">KCTC 32437</strain>
    </source>
</reference>
<dbReference type="Proteomes" id="UP000646579">
    <property type="component" value="Unassembled WGS sequence"/>
</dbReference>
<dbReference type="EMBL" id="BMZE01000002">
    <property type="protein sequence ID" value="GHA21947.1"/>
    <property type="molecule type" value="Genomic_DNA"/>
</dbReference>
<proteinExistence type="inferred from homology"/>
<feature type="chain" id="PRO_5036943236" evidence="4">
    <location>
        <begin position="29"/>
        <end position="427"/>
    </location>
</feature>
<evidence type="ECO:0000256" key="3">
    <source>
        <dbReference type="ARBA" id="ARBA00022764"/>
    </source>
</evidence>
<keyword evidence="5" id="KW-0067">ATP-binding</keyword>
<evidence type="ECO:0000256" key="4">
    <source>
        <dbReference type="SAM" id="SignalP"/>
    </source>
</evidence>
<accession>A0A918S5M3</accession>
<feature type="signal peptide" evidence="4">
    <location>
        <begin position="1"/>
        <end position="28"/>
    </location>
</feature>
<dbReference type="AlphaFoldDB" id="A0A918S5M3"/>
<dbReference type="Gene3D" id="3.40.190.10">
    <property type="entry name" value="Periplasmic binding protein-like II"/>
    <property type="match status" value="2"/>
</dbReference>
<keyword evidence="5" id="KW-0547">Nucleotide-binding</keyword>